<evidence type="ECO:0000313" key="12">
    <source>
        <dbReference type="Proteomes" id="UP001158576"/>
    </source>
</evidence>
<evidence type="ECO:0000256" key="1">
    <source>
        <dbReference type="ARBA" id="ARBA00000885"/>
    </source>
</evidence>
<dbReference type="InterPro" id="IPR050409">
    <property type="entry name" value="E3_ubiq-protein_ligase"/>
</dbReference>
<feature type="active site" description="Glycyl thioester intermediate" evidence="6">
    <location>
        <position position="1188"/>
    </location>
</feature>
<evidence type="ECO:0000256" key="2">
    <source>
        <dbReference type="ARBA" id="ARBA00004906"/>
    </source>
</evidence>
<dbReference type="InterPro" id="IPR001202">
    <property type="entry name" value="WW_dom"/>
</dbReference>
<reference evidence="11 12" key="1">
    <citation type="submission" date="2021-04" db="EMBL/GenBank/DDBJ databases">
        <authorList>
            <person name="Bliznina A."/>
        </authorList>
    </citation>
    <scope>NUCLEOTIDE SEQUENCE [LARGE SCALE GENOMIC DNA]</scope>
</reference>
<organism evidence="11 12">
    <name type="scientific">Oikopleura dioica</name>
    <name type="common">Tunicate</name>
    <dbReference type="NCBI Taxonomy" id="34765"/>
    <lineage>
        <taxon>Eukaryota</taxon>
        <taxon>Metazoa</taxon>
        <taxon>Chordata</taxon>
        <taxon>Tunicata</taxon>
        <taxon>Appendicularia</taxon>
        <taxon>Copelata</taxon>
        <taxon>Oikopleuridae</taxon>
        <taxon>Oikopleura</taxon>
    </lineage>
</organism>
<dbReference type="Proteomes" id="UP001158576">
    <property type="component" value="Chromosome 1"/>
</dbReference>
<feature type="compositionally biased region" description="Acidic residues" evidence="8">
    <location>
        <begin position="339"/>
        <end position="355"/>
    </location>
</feature>
<evidence type="ECO:0000256" key="8">
    <source>
        <dbReference type="SAM" id="MobiDB-lite"/>
    </source>
</evidence>
<keyword evidence="12" id="KW-1185">Reference proteome</keyword>
<dbReference type="InterPro" id="IPR036020">
    <property type="entry name" value="WW_dom_sf"/>
</dbReference>
<dbReference type="Gene3D" id="3.30.2410.10">
    <property type="entry name" value="Hect, E3 ligase catalytic domain"/>
    <property type="match status" value="1"/>
</dbReference>
<comment type="catalytic activity">
    <reaction evidence="1">
        <text>S-ubiquitinyl-[E2 ubiquitin-conjugating enzyme]-L-cysteine + [acceptor protein]-L-lysine = [E2 ubiquitin-conjugating enzyme]-L-cysteine + N(6)-ubiquitinyl-[acceptor protein]-L-lysine.</text>
        <dbReference type="EC" id="2.3.2.26"/>
    </reaction>
</comment>
<dbReference type="SMART" id="SM00119">
    <property type="entry name" value="HECTc"/>
    <property type="match status" value="1"/>
</dbReference>
<dbReference type="PROSITE" id="PS01159">
    <property type="entry name" value="WW_DOMAIN_1"/>
    <property type="match status" value="1"/>
</dbReference>
<accession>A0ABN7SLR0</accession>
<dbReference type="Gene3D" id="3.90.1750.10">
    <property type="entry name" value="Hect, E3 ligase catalytic domains"/>
    <property type="match status" value="1"/>
</dbReference>
<dbReference type="PROSITE" id="PS50237">
    <property type="entry name" value="HECT"/>
    <property type="match status" value="1"/>
</dbReference>
<feature type="compositionally biased region" description="Polar residues" evidence="8">
    <location>
        <begin position="495"/>
        <end position="526"/>
    </location>
</feature>
<dbReference type="SMART" id="SM00392">
    <property type="entry name" value="PROF"/>
    <property type="match status" value="1"/>
</dbReference>
<dbReference type="SUPFAM" id="SSF55770">
    <property type="entry name" value="Profilin (actin-binding protein)"/>
    <property type="match status" value="1"/>
</dbReference>
<feature type="region of interest" description="Disordered" evidence="8">
    <location>
        <begin position="335"/>
        <end position="371"/>
    </location>
</feature>
<feature type="region of interest" description="Disordered" evidence="8">
    <location>
        <begin position="678"/>
        <end position="715"/>
    </location>
</feature>
<comment type="similarity">
    <text evidence="3 7">Belongs to the profilin family.</text>
</comment>
<dbReference type="EMBL" id="OU015566">
    <property type="protein sequence ID" value="CAG5102861.1"/>
    <property type="molecule type" value="Genomic_DNA"/>
</dbReference>
<dbReference type="PANTHER" id="PTHR11254:SF320">
    <property type="entry name" value="HECT-TYPE E3 UBIQUITIN TRANSFERASE"/>
    <property type="match status" value="1"/>
</dbReference>
<evidence type="ECO:0000259" key="9">
    <source>
        <dbReference type="PROSITE" id="PS50020"/>
    </source>
</evidence>
<evidence type="ECO:0000313" key="11">
    <source>
        <dbReference type="EMBL" id="CAG5102861.1"/>
    </source>
</evidence>
<dbReference type="SUPFAM" id="SSF49562">
    <property type="entry name" value="C2 domain (Calcium/lipid-binding domain, CaLB)"/>
    <property type="match status" value="1"/>
</dbReference>
<evidence type="ECO:0000256" key="7">
    <source>
        <dbReference type="RuleBase" id="RU003909"/>
    </source>
</evidence>
<keyword evidence="4" id="KW-0808">Transferase</keyword>
<evidence type="ECO:0000259" key="10">
    <source>
        <dbReference type="PROSITE" id="PS50237"/>
    </source>
</evidence>
<dbReference type="InterPro" id="IPR048278">
    <property type="entry name" value="PFN"/>
</dbReference>
<dbReference type="InterPro" id="IPR000569">
    <property type="entry name" value="HECT_dom"/>
</dbReference>
<dbReference type="SUPFAM" id="SSF56204">
    <property type="entry name" value="Hect, E3 ligase catalytic domain"/>
    <property type="match status" value="1"/>
</dbReference>
<dbReference type="InterPro" id="IPR035983">
    <property type="entry name" value="Hect_E3_ubiquitin_ligase"/>
</dbReference>
<feature type="compositionally biased region" description="Polar residues" evidence="8">
    <location>
        <begin position="678"/>
        <end position="699"/>
    </location>
</feature>
<feature type="domain" description="HECT" evidence="10">
    <location>
        <begin position="859"/>
        <end position="1220"/>
    </location>
</feature>
<dbReference type="SUPFAM" id="SSF51045">
    <property type="entry name" value="WW domain"/>
    <property type="match status" value="1"/>
</dbReference>
<evidence type="ECO:0000256" key="3">
    <source>
        <dbReference type="ARBA" id="ARBA00010058"/>
    </source>
</evidence>
<feature type="region of interest" description="Disordered" evidence="8">
    <location>
        <begin position="473"/>
        <end position="539"/>
    </location>
</feature>
<dbReference type="CDD" id="cd00078">
    <property type="entry name" value="HECTc"/>
    <property type="match status" value="1"/>
</dbReference>
<evidence type="ECO:0000256" key="6">
    <source>
        <dbReference type="PROSITE-ProRule" id="PRU00104"/>
    </source>
</evidence>
<dbReference type="InterPro" id="IPR035892">
    <property type="entry name" value="C2_domain_sf"/>
</dbReference>
<feature type="domain" description="WW" evidence="9">
    <location>
        <begin position="638"/>
        <end position="671"/>
    </location>
</feature>
<evidence type="ECO:0000256" key="5">
    <source>
        <dbReference type="ARBA" id="ARBA00022786"/>
    </source>
</evidence>
<sequence length="1220" mass="138423">MSWSEYVSGSSGLMAHYDKISAGGIFGHNGSTWAQQGMDHTTTYYNEITDIVQLFTNPKEAYSKGFTLNNQQFVLLRIQDEKTILARGKTPNTAPVTIQKTNQAVVIAIGEKDAQAGSISTAVDGEMSLLLIVTSIRCQNLPKKNCKCHVNIFVEDESSKSIQSASTSVKSGSNKPEWHDLSLPWLKINPLVKVILVVKENSFAGRNLLKVTIPFEDIESARRSGNDDVGKGSLVVRKGEASIMITFDLIEPDRPDAANTISRRATGATAPSIRSSVETLNSARSLHHIDNSEDPETFDSLEEMLATAIRSSSERGNSFSETLLRQFESICLSQTDCQEKEEQEDEDESENDSVFEEQTNNSSEKNRSDSYHKAMIGRPQLETVSHSPTVMSPLTENFTIQIENAGSLSFLKTPEYLIVQEVTHAELKFGDRIHKINGKSVYEMQSPELALEGVVELEIERIVTINELKTRAFSSRKKSAAAEGKKRSKHRLSVSRRTQMTAKTPSVDATSDPHSSRNQMHSFKSSTMRRRSVQRNRATVVPQSFTKRYASMKRAMSRKIEHNMMSDRDYHLQVKKFILSADFFKELEKNENARHFYLENSTVRTLVNLMRTKENFFQQHLSTQAFVQFINIYVPDNASLPPSWIALKDSKNREYYANIELHFTTFFHPAAVHALTPSSSPASENLSEYHASSNGDNAQDSTTNRDTSSRNSSDPLSYPDQVVIFLNKRSNAYIAQKIPALKNSPMTMKVLEKIRAGGVAAFHNHVNAGGLAQILSVFHDEISSISLGTLDPSRAPSIASTKRTTEKKEKITSPFEKTLSEFYSKLDEKGYGKGPGKIKMPLERDSFVRDAFNYLRYKSVKQLQRQKLQITFRGEEGLDYSGPSREFFYLVSHNLFNPYYNWFEYSDADDYTVQISRHSLYNCSHDKEMVSACKEWFRFIGRILGLALIHRYLIDAYFIKPIYSLLLKRKLTLDDLKFYKSLKRTLTPVQKGSRAQVPPFISSTQYMEDNSIDDAYLFMDFTVIEERFGKKEVKELIPNGAEVEVTDANKHEYIEKLVNWHFYDGVRPQIAGLVHGFNEVVNVKMLEKFTASDLELALCGTQEIDLQDWRSHTEYRGGYFDSNDTVELFWKYLEELDHEHRLKFLQFVTGTSSIPYEGFCGLRGPNGPKPFCVEQWGTIKDLPRAHTCFNRIDLPPYATMAQLKSKIELAIHECAEFGLE</sequence>
<dbReference type="InterPro" id="IPR000008">
    <property type="entry name" value="C2_dom"/>
</dbReference>
<dbReference type="Pfam" id="PF00235">
    <property type="entry name" value="Profilin"/>
    <property type="match status" value="1"/>
</dbReference>
<feature type="compositionally biased region" description="Low complexity" evidence="8">
    <location>
        <begin position="700"/>
        <end position="714"/>
    </location>
</feature>
<dbReference type="Pfam" id="PF00632">
    <property type="entry name" value="HECT"/>
    <property type="match status" value="1"/>
</dbReference>
<dbReference type="InterPro" id="IPR005455">
    <property type="entry name" value="PFN_euk"/>
</dbReference>
<comment type="pathway">
    <text evidence="2">Protein modification; protein ubiquitination.</text>
</comment>
<name>A0ABN7SLR0_OIKDI</name>
<dbReference type="InterPro" id="IPR036140">
    <property type="entry name" value="PFN_sf"/>
</dbReference>
<dbReference type="Gene3D" id="3.30.2160.10">
    <property type="entry name" value="Hect, E3 ligase catalytic domain"/>
    <property type="match status" value="1"/>
</dbReference>
<evidence type="ECO:0000256" key="4">
    <source>
        <dbReference type="ARBA" id="ARBA00022679"/>
    </source>
</evidence>
<dbReference type="PANTHER" id="PTHR11254">
    <property type="entry name" value="HECT DOMAIN UBIQUITIN-PROTEIN LIGASE"/>
    <property type="match status" value="1"/>
</dbReference>
<keyword evidence="7" id="KW-0009">Actin-binding</keyword>
<dbReference type="PROSITE" id="PS50020">
    <property type="entry name" value="WW_DOMAIN_2"/>
    <property type="match status" value="1"/>
</dbReference>
<proteinExistence type="inferred from homology"/>
<dbReference type="Gene3D" id="3.30.450.30">
    <property type="entry name" value="Dynein light chain 2a, cytoplasmic"/>
    <property type="match status" value="1"/>
</dbReference>
<gene>
    <name evidence="11" type="ORF">OKIOD_LOCUS9266</name>
</gene>
<keyword evidence="5 6" id="KW-0833">Ubl conjugation pathway</keyword>
<protein>
    <recommendedName>
        <fullName evidence="7">Profilin</fullName>
    </recommendedName>
</protein>
<dbReference type="SMART" id="SM00239">
    <property type="entry name" value="C2"/>
    <property type="match status" value="1"/>
</dbReference>